<dbReference type="EMBL" id="REGN01010786">
    <property type="protein sequence ID" value="RMZ98418.1"/>
    <property type="molecule type" value="Genomic_DNA"/>
</dbReference>
<feature type="non-terminal residue" evidence="1">
    <location>
        <position position="1"/>
    </location>
</feature>
<name>A0A3M7PHB9_BRAPC</name>
<dbReference type="AlphaFoldDB" id="A0A3M7PHB9"/>
<gene>
    <name evidence="1" type="ORF">BpHYR1_045123</name>
</gene>
<proteinExistence type="predicted"/>
<keyword evidence="2" id="KW-1185">Reference proteome</keyword>
<accession>A0A3M7PHB9</accession>
<dbReference type="PANTHER" id="PTHR48174:SF5">
    <property type="entry name" value="VACUOLAR PROTEIN SORTING-ASSOCIATED PROTEIN 62"/>
    <property type="match status" value="1"/>
</dbReference>
<evidence type="ECO:0000313" key="2">
    <source>
        <dbReference type="Proteomes" id="UP000276133"/>
    </source>
</evidence>
<comment type="caution">
    <text evidence="1">The sequence shown here is derived from an EMBL/GenBank/DDBJ whole genome shotgun (WGS) entry which is preliminary data.</text>
</comment>
<protein>
    <submittedName>
        <fullName evidence="1">Secreted sugar hydrolase</fullName>
    </submittedName>
</protein>
<evidence type="ECO:0000313" key="1">
    <source>
        <dbReference type="EMBL" id="RMZ98418.1"/>
    </source>
</evidence>
<dbReference type="GO" id="GO:0016787">
    <property type="term" value="F:hydrolase activity"/>
    <property type="evidence" value="ECO:0007669"/>
    <property type="project" value="UniProtKB-KW"/>
</dbReference>
<sequence length="223" mass="25345">SLVENRPQGWPFATDPSIPTNISPVNDQLFSFHITDTVIRNYSPLVYLHSEENYFPSDVEHFLDHVSIESDHMNTIEPLQCEACSNLTFFSGFNPAENTNRTPVYALVVNKDQSIVDVFYFISIRLIWEKEFVLASNSHNFGVPVPWTSATVHSEFPTHPIAYCSDGSHGCYPTKGDYVYNQIANGESLTDRSDEGILWKTWENVVVLRVSKINVVMTLMVYT</sequence>
<organism evidence="1 2">
    <name type="scientific">Brachionus plicatilis</name>
    <name type="common">Marine rotifer</name>
    <name type="synonym">Brachionus muelleri</name>
    <dbReference type="NCBI Taxonomy" id="10195"/>
    <lineage>
        <taxon>Eukaryota</taxon>
        <taxon>Metazoa</taxon>
        <taxon>Spiralia</taxon>
        <taxon>Gnathifera</taxon>
        <taxon>Rotifera</taxon>
        <taxon>Eurotatoria</taxon>
        <taxon>Monogononta</taxon>
        <taxon>Pseudotrocha</taxon>
        <taxon>Ploima</taxon>
        <taxon>Brachionidae</taxon>
        <taxon>Brachionus</taxon>
    </lineage>
</organism>
<reference evidence="1 2" key="1">
    <citation type="journal article" date="2018" name="Sci. Rep.">
        <title>Genomic signatures of local adaptation to the degree of environmental predictability in rotifers.</title>
        <authorList>
            <person name="Franch-Gras L."/>
            <person name="Hahn C."/>
            <person name="Garcia-Roger E.M."/>
            <person name="Carmona M.J."/>
            <person name="Serra M."/>
            <person name="Gomez A."/>
        </authorList>
    </citation>
    <scope>NUCLEOTIDE SEQUENCE [LARGE SCALE GENOMIC DNA]</scope>
    <source>
        <strain evidence="1">HYR1</strain>
    </source>
</reference>
<dbReference type="STRING" id="10195.A0A3M7PHB9"/>
<keyword evidence="1" id="KW-0378">Hydrolase</keyword>
<dbReference type="PANTHER" id="PTHR48174">
    <property type="entry name" value="DUF946 FAMILY PROTEIN"/>
    <property type="match status" value="1"/>
</dbReference>
<dbReference type="Proteomes" id="UP000276133">
    <property type="component" value="Unassembled WGS sequence"/>
</dbReference>
<dbReference type="OrthoDB" id="188042at2759"/>